<dbReference type="NCBIfam" id="TIGR00614">
    <property type="entry name" value="recQ_fam"/>
    <property type="match status" value="1"/>
</dbReference>
<protein>
    <recommendedName>
        <fullName evidence="11">ATP-dependent DNA helicase RecQ</fullName>
        <ecNumber evidence="10">5.6.2.4</ecNumber>
    </recommendedName>
    <alternativeName>
        <fullName evidence="12">DNA 3'-5' helicase RecQ</fullName>
    </alternativeName>
</protein>
<feature type="domain" description="Helicase ATP-binding" evidence="13">
    <location>
        <begin position="55"/>
        <end position="223"/>
    </location>
</feature>
<keyword evidence="7" id="KW-0238">DNA-binding</keyword>
<dbReference type="InterPro" id="IPR004589">
    <property type="entry name" value="DNA_helicase_ATP-dep_RecQ"/>
</dbReference>
<dbReference type="Pfam" id="PF00271">
    <property type="entry name" value="Helicase_C"/>
    <property type="match status" value="1"/>
</dbReference>
<evidence type="ECO:0000256" key="9">
    <source>
        <dbReference type="ARBA" id="ARBA00034617"/>
    </source>
</evidence>
<gene>
    <name evidence="15" type="ORF">H2LOC_015360</name>
</gene>
<dbReference type="PROSITE" id="PS51194">
    <property type="entry name" value="HELICASE_CTER"/>
    <property type="match status" value="1"/>
</dbReference>
<reference evidence="15 16" key="1">
    <citation type="submission" date="2019-11" db="EMBL/GenBank/DDBJ databases">
        <title>The genome sequence of Methylocystis heyeri.</title>
        <authorList>
            <person name="Oshkin I.Y."/>
            <person name="Miroshnikov K."/>
            <person name="Dedysh S.N."/>
        </authorList>
    </citation>
    <scope>NUCLEOTIDE SEQUENCE [LARGE SCALE GENOMIC DNA]</scope>
    <source>
        <strain evidence="15 16">H2</strain>
    </source>
</reference>
<dbReference type="SUPFAM" id="SSF52540">
    <property type="entry name" value="P-loop containing nucleoside triphosphate hydrolases"/>
    <property type="match status" value="1"/>
</dbReference>
<dbReference type="KEGG" id="mhey:H2LOC_015360"/>
<evidence type="ECO:0000256" key="11">
    <source>
        <dbReference type="ARBA" id="ARBA00044535"/>
    </source>
</evidence>
<dbReference type="Gene3D" id="3.40.50.300">
    <property type="entry name" value="P-loop containing nucleotide triphosphate hydrolases"/>
    <property type="match status" value="2"/>
</dbReference>
<evidence type="ECO:0000313" key="16">
    <source>
        <dbReference type="Proteomes" id="UP000309061"/>
    </source>
</evidence>
<dbReference type="PROSITE" id="PS51192">
    <property type="entry name" value="HELICASE_ATP_BIND_1"/>
    <property type="match status" value="1"/>
</dbReference>
<proteinExistence type="inferred from homology"/>
<keyword evidence="2" id="KW-0479">Metal-binding</keyword>
<dbReference type="GO" id="GO:0005737">
    <property type="term" value="C:cytoplasm"/>
    <property type="evidence" value="ECO:0007669"/>
    <property type="project" value="TreeGrafter"/>
</dbReference>
<dbReference type="InterPro" id="IPR027417">
    <property type="entry name" value="P-loop_NTPase"/>
</dbReference>
<keyword evidence="4 15" id="KW-0378">Hydrolase</keyword>
<dbReference type="GO" id="GO:0030894">
    <property type="term" value="C:replisome"/>
    <property type="evidence" value="ECO:0007669"/>
    <property type="project" value="TreeGrafter"/>
</dbReference>
<dbReference type="EMBL" id="CP046052">
    <property type="protein sequence ID" value="QGM46959.1"/>
    <property type="molecule type" value="Genomic_DNA"/>
</dbReference>
<evidence type="ECO:0000256" key="4">
    <source>
        <dbReference type="ARBA" id="ARBA00022801"/>
    </source>
</evidence>
<evidence type="ECO:0000259" key="14">
    <source>
        <dbReference type="PROSITE" id="PS51194"/>
    </source>
</evidence>
<keyword evidence="3" id="KW-0547">Nucleotide-binding</keyword>
<dbReference type="GO" id="GO:0009378">
    <property type="term" value="F:four-way junction helicase activity"/>
    <property type="evidence" value="ECO:0007669"/>
    <property type="project" value="TreeGrafter"/>
</dbReference>
<dbReference type="InterPro" id="IPR010997">
    <property type="entry name" value="HRDC-like_sf"/>
</dbReference>
<dbReference type="InterPro" id="IPR032284">
    <property type="entry name" value="RecQ_Zn-bd"/>
</dbReference>
<evidence type="ECO:0000256" key="10">
    <source>
        <dbReference type="ARBA" id="ARBA00034808"/>
    </source>
</evidence>
<dbReference type="GO" id="GO:0003677">
    <property type="term" value="F:DNA binding"/>
    <property type="evidence" value="ECO:0007669"/>
    <property type="project" value="UniProtKB-KW"/>
</dbReference>
<evidence type="ECO:0000256" key="5">
    <source>
        <dbReference type="ARBA" id="ARBA00022806"/>
    </source>
</evidence>
<dbReference type="CDD" id="cd17920">
    <property type="entry name" value="DEXHc_RecQ"/>
    <property type="match status" value="1"/>
</dbReference>
<dbReference type="GO" id="GO:0006281">
    <property type="term" value="P:DNA repair"/>
    <property type="evidence" value="ECO:0007669"/>
    <property type="project" value="TreeGrafter"/>
</dbReference>
<dbReference type="GO" id="GO:0043590">
    <property type="term" value="C:bacterial nucleoid"/>
    <property type="evidence" value="ECO:0007669"/>
    <property type="project" value="TreeGrafter"/>
</dbReference>
<dbReference type="InterPro" id="IPR001650">
    <property type="entry name" value="Helicase_C-like"/>
</dbReference>
<dbReference type="GO" id="GO:0043138">
    <property type="term" value="F:3'-5' DNA helicase activity"/>
    <property type="evidence" value="ECO:0007669"/>
    <property type="project" value="UniProtKB-EC"/>
</dbReference>
<evidence type="ECO:0000256" key="1">
    <source>
        <dbReference type="ARBA" id="ARBA00005446"/>
    </source>
</evidence>
<dbReference type="InterPro" id="IPR011545">
    <property type="entry name" value="DEAD/DEAH_box_helicase_dom"/>
</dbReference>
<evidence type="ECO:0000256" key="7">
    <source>
        <dbReference type="ARBA" id="ARBA00023125"/>
    </source>
</evidence>
<evidence type="ECO:0000256" key="3">
    <source>
        <dbReference type="ARBA" id="ARBA00022741"/>
    </source>
</evidence>
<dbReference type="SMART" id="SM00490">
    <property type="entry name" value="HELICc"/>
    <property type="match status" value="1"/>
</dbReference>
<accession>A0A6B8KH80</accession>
<dbReference type="GO" id="GO:0006310">
    <property type="term" value="P:DNA recombination"/>
    <property type="evidence" value="ECO:0007669"/>
    <property type="project" value="InterPro"/>
</dbReference>
<dbReference type="SMART" id="SM00487">
    <property type="entry name" value="DEXDc"/>
    <property type="match status" value="1"/>
</dbReference>
<dbReference type="GO" id="GO:0016787">
    <property type="term" value="F:hydrolase activity"/>
    <property type="evidence" value="ECO:0007669"/>
    <property type="project" value="UniProtKB-KW"/>
</dbReference>
<dbReference type="SUPFAM" id="SSF47819">
    <property type="entry name" value="HRDC-like"/>
    <property type="match status" value="1"/>
</dbReference>
<dbReference type="Proteomes" id="UP000309061">
    <property type="component" value="Chromosome"/>
</dbReference>
<dbReference type="Pfam" id="PF00270">
    <property type="entry name" value="DEAD"/>
    <property type="match status" value="1"/>
</dbReference>
<dbReference type="PANTHER" id="PTHR13710">
    <property type="entry name" value="DNA HELICASE RECQ FAMILY MEMBER"/>
    <property type="match status" value="1"/>
</dbReference>
<evidence type="ECO:0000259" key="13">
    <source>
        <dbReference type="PROSITE" id="PS51192"/>
    </source>
</evidence>
<sequence length="575" mass="63291">MAALAPSGGLSRLWRSFRLRTPQVSFPPPTLDDARRFLRERFCHRDFLPGQAEALEAVLDSRDVLMVAPTGAGKSLLYQLPAMLRPGLVVVVSPLIALMRDQLRRLAELGLPAATLHSGQDDLEYSQALEGVASGRIKLLYLSPERLAQESFVAVLRSRRVALLAVDEAHCISQWGHEFRPDYRELGSIARRLGDPQVLAVTAGAAPRTREDIAELLFSRPPVAIVRSFARPNLCLSFEERRQRLGRLAAFARRHSGTSGIVYCNSRAGVDALARDLIGLGFDAVPYHAGLDPGRRAMNQDAFFTRKSVVMVATIAFGMGVDKADVRYVAHADVPDSVEGYYQEIGRAGRDGMEAETLLLFSRRELSQRWRAPPEAFSSEADTGSREENTFKEGILGRHPHAQAKFMRARAMAQLCVAPGCRTRNLLAQFGEDSPPCGRCDHCRGLLAPLRRLRSLSFRLRLEAASLVSTAYDPAAEPDGLVDDEAMGVLGDVAPAPAPKLNVVQERLLRELTAARLRIARRRGRPPQRVADESVLLRLVNLAAAAALPEPAALEGVDREDAAEFLRILRKSRED</sequence>
<evidence type="ECO:0000256" key="2">
    <source>
        <dbReference type="ARBA" id="ARBA00022723"/>
    </source>
</evidence>
<dbReference type="OrthoDB" id="9760034at2"/>
<comment type="similarity">
    <text evidence="1">Belongs to the helicase family. RecQ subfamily.</text>
</comment>
<dbReference type="AlphaFoldDB" id="A0A6B8KH80"/>
<evidence type="ECO:0000313" key="15">
    <source>
        <dbReference type="EMBL" id="QGM46959.1"/>
    </source>
</evidence>
<dbReference type="FunFam" id="3.40.50.300:FF:001389">
    <property type="entry name" value="ATP-dependent DNA helicase RecQ"/>
    <property type="match status" value="1"/>
</dbReference>
<keyword evidence="16" id="KW-1185">Reference proteome</keyword>
<dbReference type="Pfam" id="PF16124">
    <property type="entry name" value="RecQ_Zn_bind"/>
    <property type="match status" value="1"/>
</dbReference>
<dbReference type="GO" id="GO:0046872">
    <property type="term" value="F:metal ion binding"/>
    <property type="evidence" value="ECO:0007669"/>
    <property type="project" value="UniProtKB-KW"/>
</dbReference>
<dbReference type="PANTHER" id="PTHR13710:SF105">
    <property type="entry name" value="ATP-DEPENDENT DNA HELICASE Q1"/>
    <property type="match status" value="1"/>
</dbReference>
<evidence type="ECO:0000256" key="8">
    <source>
        <dbReference type="ARBA" id="ARBA00023235"/>
    </source>
</evidence>
<feature type="domain" description="Helicase C-terminal" evidence="14">
    <location>
        <begin position="244"/>
        <end position="392"/>
    </location>
</feature>
<evidence type="ECO:0000256" key="6">
    <source>
        <dbReference type="ARBA" id="ARBA00022840"/>
    </source>
</evidence>
<keyword evidence="5 15" id="KW-0347">Helicase</keyword>
<dbReference type="EC" id="5.6.2.4" evidence="10"/>
<dbReference type="GO" id="GO:0005524">
    <property type="term" value="F:ATP binding"/>
    <property type="evidence" value="ECO:0007669"/>
    <property type="project" value="UniProtKB-KW"/>
</dbReference>
<keyword evidence="8" id="KW-0413">Isomerase</keyword>
<dbReference type="InterPro" id="IPR014001">
    <property type="entry name" value="Helicase_ATP-bd"/>
</dbReference>
<keyword evidence="6" id="KW-0067">ATP-binding</keyword>
<evidence type="ECO:0000256" key="12">
    <source>
        <dbReference type="ARBA" id="ARBA00044550"/>
    </source>
</evidence>
<name>A0A6B8KH80_9HYPH</name>
<organism evidence="15 16">
    <name type="scientific">Methylocystis heyeri</name>
    <dbReference type="NCBI Taxonomy" id="391905"/>
    <lineage>
        <taxon>Bacteria</taxon>
        <taxon>Pseudomonadati</taxon>
        <taxon>Pseudomonadota</taxon>
        <taxon>Alphaproteobacteria</taxon>
        <taxon>Hyphomicrobiales</taxon>
        <taxon>Methylocystaceae</taxon>
        <taxon>Methylocystis</taxon>
    </lineage>
</organism>
<comment type="catalytic activity">
    <reaction evidence="9">
        <text>Couples ATP hydrolysis with the unwinding of duplex DNA by translocating in the 3'-5' direction.</text>
        <dbReference type="EC" id="5.6.2.4"/>
    </reaction>
</comment>